<keyword evidence="1" id="KW-0472">Membrane</keyword>
<gene>
    <name evidence="2" type="ORF">HF999_01620</name>
</gene>
<name>A0A846WXG4_9ACTN</name>
<organism evidence="2 3">
    <name type="scientific">Tsukamurella spumae</name>
    <dbReference type="NCBI Taxonomy" id="44753"/>
    <lineage>
        <taxon>Bacteria</taxon>
        <taxon>Bacillati</taxon>
        <taxon>Actinomycetota</taxon>
        <taxon>Actinomycetes</taxon>
        <taxon>Mycobacteriales</taxon>
        <taxon>Tsukamurellaceae</taxon>
        <taxon>Tsukamurella</taxon>
    </lineage>
</organism>
<reference evidence="2 3" key="1">
    <citation type="submission" date="2020-04" db="EMBL/GenBank/DDBJ databases">
        <title>MicrobeNet Type strains.</title>
        <authorList>
            <person name="Nicholson A.C."/>
        </authorList>
    </citation>
    <scope>NUCLEOTIDE SEQUENCE [LARGE SCALE GENOMIC DNA]</scope>
    <source>
        <strain evidence="2 3">DSM 44113</strain>
    </source>
</reference>
<protein>
    <recommendedName>
        <fullName evidence="4">DUF5666 domain-containing protein</fullName>
    </recommendedName>
</protein>
<accession>A0A846WXG4</accession>
<feature type="transmembrane region" description="Helical" evidence="1">
    <location>
        <begin position="36"/>
        <end position="57"/>
    </location>
</feature>
<evidence type="ECO:0000313" key="3">
    <source>
        <dbReference type="Proteomes" id="UP000582646"/>
    </source>
</evidence>
<keyword evidence="1" id="KW-0812">Transmembrane</keyword>
<sequence length="172" mass="17278">MPNRFALGVVEALCRYGTDVREVVAVGGDSRSRSPWPAVLLCLLGIGVVGAGIAYALHVSSELGGSRRVMPAAQSAGVPVSDSKTVAITPGREVIGAVLSVGDDAIVVRSAPGGQTVALKTGPTTQVTTTHGSRLTDIEVGDVVMIQVSADGRAALAIYSGQISVAGTPSVG</sequence>
<dbReference type="EMBL" id="JAAXOQ010000002">
    <property type="protein sequence ID" value="NKY17076.1"/>
    <property type="molecule type" value="Genomic_DNA"/>
</dbReference>
<keyword evidence="3" id="KW-1185">Reference proteome</keyword>
<dbReference type="RefSeq" id="WP_168544199.1">
    <property type="nucleotide sequence ID" value="NZ_BAAAKS010000025.1"/>
</dbReference>
<dbReference type="AlphaFoldDB" id="A0A846WXG4"/>
<evidence type="ECO:0008006" key="4">
    <source>
        <dbReference type="Google" id="ProtNLM"/>
    </source>
</evidence>
<comment type="caution">
    <text evidence="2">The sequence shown here is derived from an EMBL/GenBank/DDBJ whole genome shotgun (WGS) entry which is preliminary data.</text>
</comment>
<evidence type="ECO:0000313" key="2">
    <source>
        <dbReference type="EMBL" id="NKY17076.1"/>
    </source>
</evidence>
<dbReference type="Proteomes" id="UP000582646">
    <property type="component" value="Unassembled WGS sequence"/>
</dbReference>
<evidence type="ECO:0000256" key="1">
    <source>
        <dbReference type="SAM" id="Phobius"/>
    </source>
</evidence>
<proteinExistence type="predicted"/>
<keyword evidence="1" id="KW-1133">Transmembrane helix</keyword>